<keyword evidence="3 6" id="KW-0812">Transmembrane</keyword>
<evidence type="ECO:0000313" key="9">
    <source>
        <dbReference type="Proteomes" id="UP000838100"/>
    </source>
</evidence>
<protein>
    <recommendedName>
        <fullName evidence="7">Membrane transport protein MMPL domain-containing protein</fullName>
    </recommendedName>
</protein>
<keyword evidence="2" id="KW-1003">Cell membrane</keyword>
<feature type="transmembrane region" description="Helical" evidence="6">
    <location>
        <begin position="343"/>
        <end position="362"/>
    </location>
</feature>
<dbReference type="Proteomes" id="UP000838100">
    <property type="component" value="Unassembled WGS sequence"/>
</dbReference>
<evidence type="ECO:0000256" key="2">
    <source>
        <dbReference type="ARBA" id="ARBA00022475"/>
    </source>
</evidence>
<feature type="transmembrane region" description="Helical" evidence="6">
    <location>
        <begin position="740"/>
        <end position="759"/>
    </location>
</feature>
<dbReference type="Gene3D" id="1.20.1640.10">
    <property type="entry name" value="Multidrug efflux transporter AcrB transmembrane domain"/>
    <property type="match status" value="2"/>
</dbReference>
<keyword evidence="9" id="KW-1185">Reference proteome</keyword>
<keyword evidence="5 6" id="KW-0472">Membrane</keyword>
<organism evidence="8 9">
    <name type="scientific">Sinobacterium norvegicum</name>
    <dbReference type="NCBI Taxonomy" id="1641715"/>
    <lineage>
        <taxon>Bacteria</taxon>
        <taxon>Pseudomonadati</taxon>
        <taxon>Pseudomonadota</taxon>
        <taxon>Gammaproteobacteria</taxon>
        <taxon>Cellvibrionales</taxon>
        <taxon>Spongiibacteraceae</taxon>
        <taxon>Sinobacterium</taxon>
    </lineage>
</organism>
<feature type="transmembrane region" description="Helical" evidence="6">
    <location>
        <begin position="374"/>
        <end position="397"/>
    </location>
</feature>
<evidence type="ECO:0000256" key="1">
    <source>
        <dbReference type="ARBA" id="ARBA00004651"/>
    </source>
</evidence>
<feature type="transmembrane region" description="Helical" evidence="6">
    <location>
        <begin position="634"/>
        <end position="656"/>
    </location>
</feature>
<evidence type="ECO:0000256" key="4">
    <source>
        <dbReference type="ARBA" id="ARBA00022989"/>
    </source>
</evidence>
<dbReference type="SUPFAM" id="SSF82866">
    <property type="entry name" value="Multidrug efflux transporter AcrB transmembrane domain"/>
    <property type="match status" value="2"/>
</dbReference>
<feature type="transmembrane region" description="Helical" evidence="6">
    <location>
        <begin position="688"/>
        <end position="707"/>
    </location>
</feature>
<keyword evidence="4 6" id="KW-1133">Transmembrane helix</keyword>
<dbReference type="InterPro" id="IPR050545">
    <property type="entry name" value="Mycobact_MmpL"/>
</dbReference>
<dbReference type="InterPro" id="IPR004869">
    <property type="entry name" value="MMPL_dom"/>
</dbReference>
<dbReference type="EMBL" id="CAKLPX010000001">
    <property type="protein sequence ID" value="CAH0991512.1"/>
    <property type="molecule type" value="Genomic_DNA"/>
</dbReference>
<comment type="subcellular location">
    <subcellularLocation>
        <location evidence="1">Cell membrane</location>
        <topology evidence="1">Multi-pass membrane protein</topology>
    </subcellularLocation>
</comment>
<reference evidence="8" key="1">
    <citation type="submission" date="2021-12" db="EMBL/GenBank/DDBJ databases">
        <authorList>
            <person name="Rodrigo-Torres L."/>
            <person name="Arahal R. D."/>
            <person name="Lucena T."/>
        </authorList>
    </citation>
    <scope>NUCLEOTIDE SEQUENCE</scope>
    <source>
        <strain evidence="8">CECT 8267</strain>
    </source>
</reference>
<feature type="transmembrane region" description="Helical" evidence="6">
    <location>
        <begin position="714"/>
        <end position="734"/>
    </location>
</feature>
<dbReference type="PANTHER" id="PTHR33406:SF13">
    <property type="entry name" value="MEMBRANE PROTEIN YDFJ"/>
    <property type="match status" value="1"/>
</dbReference>
<feature type="transmembrane region" description="Helical" evidence="6">
    <location>
        <begin position="278"/>
        <end position="298"/>
    </location>
</feature>
<proteinExistence type="predicted"/>
<feature type="transmembrane region" description="Helical" evidence="6">
    <location>
        <begin position="252"/>
        <end position="271"/>
    </location>
</feature>
<feature type="transmembrane region" description="Helical" evidence="6">
    <location>
        <begin position="426"/>
        <end position="444"/>
    </location>
</feature>
<evidence type="ECO:0000256" key="3">
    <source>
        <dbReference type="ARBA" id="ARBA00022692"/>
    </source>
</evidence>
<evidence type="ECO:0000259" key="7">
    <source>
        <dbReference type="Pfam" id="PF03176"/>
    </source>
</evidence>
<dbReference type="PANTHER" id="PTHR33406">
    <property type="entry name" value="MEMBRANE PROTEIN MJ1562-RELATED"/>
    <property type="match status" value="1"/>
</dbReference>
<feature type="transmembrane region" description="Helical" evidence="6">
    <location>
        <begin position="304"/>
        <end position="322"/>
    </location>
</feature>
<dbReference type="Pfam" id="PF03176">
    <property type="entry name" value="MMPL"/>
    <property type="match status" value="1"/>
</dbReference>
<evidence type="ECO:0000256" key="5">
    <source>
        <dbReference type="ARBA" id="ARBA00023136"/>
    </source>
</evidence>
<evidence type="ECO:0000256" key="6">
    <source>
        <dbReference type="SAM" id="Phobius"/>
    </source>
</evidence>
<comment type="caution">
    <text evidence="8">The sequence shown here is derived from an EMBL/GenBank/DDBJ whole genome shotgun (WGS) entry which is preliminary data.</text>
</comment>
<sequence length="775" mass="85585">MFGVNKMRLWLGFVACMLLLLVAMSNRGLVVDADVFALLPQQQGSQNLRTAIEHYNENVSPEVVFMVSGDSFEAAEQTAIQYRRALLESGLFKEMQLEWPLEQQQKIYKFWYPYRSLLLTTEQRHLISQGLSSQLTQQAISQVYSGFSGVSSSELLSDPFLLFRDYILTMNHSGGAVEWRDSYIISQYDGKFWLLMRGKMAVAPNLFNSAEAIAQVEAITAASQQAQPNSEFKHTGVFFYAAEGMAGGQYDVSRIGVGSVIGIIVLMLIAFRSLMPIFFSLLSIACGIVTALVFTLLLFGKIHIFALVFGSAIIGVSIDYAFHFFAHRQCGGTDWQAKKSMASIYPAISLALLTSSLAYLSLLFTPLPGIQQMAVFAIVGLISAWLTVVLCYPYWIVKPALSGVFGKKVLWAWLRWCQSVARYRRFLWLAPVAALLVVTVWPGWQIDDDIHSLQTLSPELVEQQQMITRVTASDISTTFLIVGGDNLEQMLQRTEATADSLQKLVSDGWLKGFRAIPVPSQQRQLEDNQLQQRLMLEQLAHLKTDLGADQLASPKSNAPLLFQSWIDSEAADGWRDLWLSADELADGEPVFSIIQLHGVDNKNWLKQVASDHDGVEYIDRASSLSSLLGNIRTLVTSLLFVAYGFVMVILAVRYGFARLPQLMLAPVAATTISLATMVLLGIEINVFAMLAMVLVLGIGIDYTLFFAEADQWQLSTLVATTLAAMTTLLSFGLLALSQTAAISDFGLAVAIGIVVAWLFSPMAASDNSYAGVMND</sequence>
<accession>A0ABM9AE74</accession>
<name>A0ABM9AE74_9GAMM</name>
<evidence type="ECO:0000313" key="8">
    <source>
        <dbReference type="EMBL" id="CAH0991512.1"/>
    </source>
</evidence>
<feature type="domain" description="Membrane transport protein MMPL" evidence="7">
    <location>
        <begin position="209"/>
        <end position="424"/>
    </location>
</feature>
<gene>
    <name evidence="8" type="ORF">SIN8267_01618</name>
</gene>